<dbReference type="SUPFAM" id="SSF56601">
    <property type="entry name" value="beta-lactamase/transpeptidase-like"/>
    <property type="match status" value="1"/>
</dbReference>
<evidence type="ECO:0000313" key="4">
    <source>
        <dbReference type="Proteomes" id="UP001321047"/>
    </source>
</evidence>
<evidence type="ECO:0000259" key="2">
    <source>
        <dbReference type="Pfam" id="PF00144"/>
    </source>
</evidence>
<keyword evidence="4" id="KW-1185">Reference proteome</keyword>
<dbReference type="PANTHER" id="PTHR46825:SF12">
    <property type="entry name" value="PENICILLIN-BINDING PROTEIN 4"/>
    <property type="match status" value="1"/>
</dbReference>
<dbReference type="InterPro" id="IPR001466">
    <property type="entry name" value="Beta-lactam-related"/>
</dbReference>
<evidence type="ECO:0000256" key="1">
    <source>
        <dbReference type="SAM" id="Phobius"/>
    </source>
</evidence>
<feature type="transmembrane region" description="Helical" evidence="1">
    <location>
        <begin position="443"/>
        <end position="459"/>
    </location>
</feature>
<keyword evidence="1" id="KW-0472">Membrane</keyword>
<feature type="transmembrane region" description="Helical" evidence="1">
    <location>
        <begin position="471"/>
        <end position="492"/>
    </location>
</feature>
<gene>
    <name evidence="3" type="ORF">OB919_16415</name>
</gene>
<feature type="domain" description="Beta-lactamase-related" evidence="2">
    <location>
        <begin position="49"/>
        <end position="373"/>
    </location>
</feature>
<dbReference type="Pfam" id="PF00144">
    <property type="entry name" value="Beta-lactamase"/>
    <property type="match status" value="1"/>
</dbReference>
<dbReference type="AlphaFoldDB" id="A0AAP2ZAW9"/>
<keyword evidence="1" id="KW-0812">Transmembrane</keyword>
<comment type="caution">
    <text evidence="3">The sequence shown here is derived from an EMBL/GenBank/DDBJ whole genome shotgun (WGS) entry which is preliminary data.</text>
</comment>
<keyword evidence="1" id="KW-1133">Transmembrane helix</keyword>
<dbReference type="Proteomes" id="UP001321047">
    <property type="component" value="Unassembled WGS sequence"/>
</dbReference>
<dbReference type="PANTHER" id="PTHR46825">
    <property type="entry name" value="D-ALANYL-D-ALANINE-CARBOXYPEPTIDASE/ENDOPEPTIDASE AMPH"/>
    <property type="match status" value="1"/>
</dbReference>
<reference evidence="3 4" key="1">
    <citation type="submission" date="2022-09" db="EMBL/GenBank/DDBJ databases">
        <title>Enrichment on poylsaccharides allowed isolation of novel metabolic and taxonomic groups of Haloarchaea.</title>
        <authorList>
            <person name="Sorokin D.Y."/>
            <person name="Elcheninov A.G."/>
            <person name="Khizhniak T.V."/>
            <person name="Kolganova T.V."/>
            <person name="Kublanov I.V."/>
        </authorList>
    </citation>
    <scope>NUCLEOTIDE SEQUENCE [LARGE SCALE GENOMIC DNA]</scope>
    <source>
        <strain evidence="3 4">AArc-curdl1</strain>
    </source>
</reference>
<name>A0AAP2ZAW9_9EURY</name>
<dbReference type="InterPro" id="IPR012338">
    <property type="entry name" value="Beta-lactam/transpept-like"/>
</dbReference>
<feature type="transmembrane region" description="Helical" evidence="1">
    <location>
        <begin position="404"/>
        <end position="422"/>
    </location>
</feature>
<sequence length="499" mass="53703">MGSNHAETVTTTRRRMLSVPLAGVGEGLFGQFAGTRNVTGSGESTSAYLDQRVPDLLDRYGVPGASIALIEDGEVMWSGAYGTADLAEERPTNENTLFRVQSITKSVTAWGVVKLVEQGEIALDDPIGHHITSWEPPDTEYSWEDVTVRRVLSHSAGLPAGGYESVPLDEEPPPLREALSGNVGGPVARPTDGPGEFRYSNPGYALLELLIEDVTGRDYAAYMDEEIMDPLGMDDATFDMTEQVRSKLATEHFVDGTPVPASHGPASAHGELYATAKDIARFVAAGTETTEEPLGRGVLAPEVITELYTETVETTGFYGLATDSAGLGFFIETLSDGDQAVMNGGQGAGSWNWFHAVPGTGDGIVVLTNSERSLQLIADVVEAWIEQREFPTVSLTRARRWVRLPVWILVGIAAGLSLRLAYGGFTGKRSFAPLSERDRPIRVVLAGLGLATLGLWWTLGRETVAFFLPVIAEWIGLALSVVVVLLLVTVLFPRADRDA</sequence>
<dbReference type="InterPro" id="IPR050491">
    <property type="entry name" value="AmpC-like"/>
</dbReference>
<dbReference type="Gene3D" id="3.40.710.10">
    <property type="entry name" value="DD-peptidase/beta-lactamase superfamily"/>
    <property type="match status" value="1"/>
</dbReference>
<protein>
    <submittedName>
        <fullName evidence="3">Beta-lactamase family protein</fullName>
    </submittedName>
</protein>
<dbReference type="RefSeq" id="WP_342809860.1">
    <property type="nucleotide sequence ID" value="NZ_JAOPJZ010000018.1"/>
</dbReference>
<evidence type="ECO:0000313" key="3">
    <source>
        <dbReference type="EMBL" id="MCU4753548.1"/>
    </source>
</evidence>
<dbReference type="EMBL" id="JAOPJZ010000018">
    <property type="protein sequence ID" value="MCU4753548.1"/>
    <property type="molecule type" value="Genomic_DNA"/>
</dbReference>
<accession>A0AAP2ZAW9</accession>
<proteinExistence type="predicted"/>
<organism evidence="3 4">
    <name type="scientific">Natronosalvus hydrolyticus</name>
    <dbReference type="NCBI Taxonomy" id="2979988"/>
    <lineage>
        <taxon>Archaea</taxon>
        <taxon>Methanobacteriati</taxon>
        <taxon>Methanobacteriota</taxon>
        <taxon>Stenosarchaea group</taxon>
        <taxon>Halobacteria</taxon>
        <taxon>Halobacteriales</taxon>
        <taxon>Natrialbaceae</taxon>
        <taxon>Natronosalvus</taxon>
    </lineage>
</organism>